<dbReference type="Gene3D" id="2.80.10.50">
    <property type="match status" value="1"/>
</dbReference>
<evidence type="ECO:0000256" key="4">
    <source>
        <dbReference type="ARBA" id="ARBA00022690"/>
    </source>
</evidence>
<keyword evidence="4" id="KW-0646">Protease inhibitor</keyword>
<sequence length="722" mass="78985">MADSYTLLSLTPNEQALALTLPASASGSPQVDVTYSELRVLVLELRNLLRNEGVAAGDIVAMSLVNSLEFVVGFLATGAARAISAPLNPAYSVSEFNFYLEDTKPRVVLLPRDSSKTAPLALESARKCNVNALELWIQAGRPYVKLVFEAIKSGKTVKQSLDNEPPHGDDVALVLHTSGTTGRPKSVPLTHANLLRTTTNIIHTYKLTPKDRSYLVMPLFHVHGLLCGLLSPLASRGSVVIPPKFAASRFWSDFITTKCNWYTAVPTIHQILLSTPLPSTVPKIRFIRSCSSALAPATLERLEKAFGAPVLEAYAMTEASHQMCSNTFESRIPGTVGVGVGVEVSVRDESGKQVKRGQIGEICVRGPNVTKGYWNNEKANKESFWEGRWFRTGDQGLILPEPSAPHLKLTGRIKELINRGGEKIAPAEVDAALLSVPGIHEAVTFGVPDQKYGEVVWAAVVLDSGDKGTGKEEGERIKRVLQGKISKFKIPERIVITQSIPKTATGKVQRRHVRDAFMKSVETKAKLPNLALTAVLITVLNSALRTTEPRMQPQTAAHDLQEGIYYLRQVIPNRNMGVGGMYATRNEFGEQIQMAALVPSTFNDRDWKIEHAGNNTFYIENAQKYPPGVQLTGFHNTGLENDASVLLDQPREFTIQPVGDGVAFGENVYIIRPYPAGEQIGMDVCVGVEERGVVIKAVPADAPLEARPAWYFSRRHDLEDAS</sequence>
<evidence type="ECO:0000313" key="12">
    <source>
        <dbReference type="EMBL" id="KAF8679437.1"/>
    </source>
</evidence>
<dbReference type="EMBL" id="JACYCC010000037">
    <property type="protein sequence ID" value="KAF8679437.1"/>
    <property type="molecule type" value="Genomic_DNA"/>
</dbReference>
<gene>
    <name evidence="12" type="ORF">RHS04_04307</name>
</gene>
<dbReference type="InterPro" id="IPR045310">
    <property type="entry name" value="Pcs60-like"/>
</dbReference>
<dbReference type="Gene3D" id="3.40.50.12780">
    <property type="entry name" value="N-terminal domain of ligase-like"/>
    <property type="match status" value="1"/>
</dbReference>
<evidence type="ECO:0000256" key="6">
    <source>
        <dbReference type="ARBA" id="ARBA00022741"/>
    </source>
</evidence>
<evidence type="ECO:0000256" key="9">
    <source>
        <dbReference type="ARBA" id="ARBA00025775"/>
    </source>
</evidence>
<keyword evidence="3 12" id="KW-0436">Ligase</keyword>
<dbReference type="GO" id="GO:0031956">
    <property type="term" value="F:medium-chain fatty acid-CoA ligase activity"/>
    <property type="evidence" value="ECO:0007669"/>
    <property type="project" value="TreeGrafter"/>
</dbReference>
<evidence type="ECO:0000256" key="1">
    <source>
        <dbReference type="ARBA" id="ARBA00006432"/>
    </source>
</evidence>
<dbReference type="GO" id="GO:0006631">
    <property type="term" value="P:fatty acid metabolic process"/>
    <property type="evidence" value="ECO:0007669"/>
    <property type="project" value="TreeGrafter"/>
</dbReference>
<dbReference type="PANTHER" id="PTHR43201:SF5">
    <property type="entry name" value="MEDIUM-CHAIN ACYL-COA LIGASE ACSF2, MITOCHONDRIAL"/>
    <property type="match status" value="1"/>
</dbReference>
<dbReference type="Proteomes" id="UP000650582">
    <property type="component" value="Unassembled WGS sequence"/>
</dbReference>
<dbReference type="AlphaFoldDB" id="A0A8H7LJW8"/>
<dbReference type="SUPFAM" id="SSF56801">
    <property type="entry name" value="Acetyl-CoA synthetase-like"/>
    <property type="match status" value="1"/>
</dbReference>
<comment type="caution">
    <text evidence="12">The sequence shown here is derived from an EMBL/GenBank/DDBJ whole genome shotgun (WGS) entry which is preliminary data.</text>
</comment>
<keyword evidence="7" id="KW-0067">ATP-binding</keyword>
<dbReference type="InterPro" id="IPR045851">
    <property type="entry name" value="AMP-bd_C_sf"/>
</dbReference>
<dbReference type="Pfam" id="PF10467">
    <property type="entry name" value="Inhibitor_I48"/>
    <property type="match status" value="1"/>
</dbReference>
<dbReference type="Gene3D" id="3.30.300.30">
    <property type="match status" value="1"/>
</dbReference>
<feature type="domain" description="AMP-binding enzyme C-terminal" evidence="11">
    <location>
        <begin position="428"/>
        <end position="507"/>
    </location>
</feature>
<dbReference type="GO" id="GO:0004869">
    <property type="term" value="F:cysteine-type endopeptidase inhibitor activity"/>
    <property type="evidence" value="ECO:0007669"/>
    <property type="project" value="UniProtKB-KW"/>
</dbReference>
<dbReference type="GO" id="GO:0005524">
    <property type="term" value="F:ATP binding"/>
    <property type="evidence" value="ECO:0007669"/>
    <property type="project" value="UniProtKB-KW"/>
</dbReference>
<comment type="similarity">
    <text evidence="9">Belongs to the protease inhibitor I48 family.</text>
</comment>
<dbReference type="InterPro" id="IPR020845">
    <property type="entry name" value="AMP-binding_CS"/>
</dbReference>
<name>A0A8H7LJW8_9AGAM</name>
<dbReference type="PANTHER" id="PTHR43201">
    <property type="entry name" value="ACYL-COA SYNTHETASE"/>
    <property type="match status" value="1"/>
</dbReference>
<evidence type="ECO:0000259" key="10">
    <source>
        <dbReference type="Pfam" id="PF00501"/>
    </source>
</evidence>
<feature type="domain" description="AMP-dependent synthetase/ligase" evidence="10">
    <location>
        <begin position="29"/>
        <end position="374"/>
    </location>
</feature>
<dbReference type="InterPro" id="IPR025110">
    <property type="entry name" value="AMP-bd_C"/>
</dbReference>
<comment type="function">
    <text evidence="8">Binds and inhibits cysteine proteinases. Inhibits most strongly papain and cathepsin L, more weakly bromelain and cathepsin B while it is completely ineffective against cathepsin H.</text>
</comment>
<evidence type="ECO:0000256" key="3">
    <source>
        <dbReference type="ARBA" id="ARBA00022598"/>
    </source>
</evidence>
<accession>A0A8H7LJW8</accession>
<dbReference type="InterPro" id="IPR000873">
    <property type="entry name" value="AMP-dep_synth/lig_dom"/>
</dbReference>
<evidence type="ECO:0000313" key="13">
    <source>
        <dbReference type="Proteomes" id="UP000650582"/>
    </source>
</evidence>
<comment type="subunit">
    <text evidence="2">Homodimer.</text>
</comment>
<dbReference type="Pfam" id="PF13193">
    <property type="entry name" value="AMP-binding_C"/>
    <property type="match status" value="1"/>
</dbReference>
<evidence type="ECO:0000256" key="2">
    <source>
        <dbReference type="ARBA" id="ARBA00011738"/>
    </source>
</evidence>
<dbReference type="CDD" id="cd05926">
    <property type="entry name" value="FACL_fum10p_like"/>
    <property type="match status" value="1"/>
</dbReference>
<keyword evidence="5" id="KW-0789">Thiol protease inhibitor</keyword>
<evidence type="ECO:0000256" key="7">
    <source>
        <dbReference type="ARBA" id="ARBA00022840"/>
    </source>
</evidence>
<comment type="similarity">
    <text evidence="1">Belongs to the ATP-dependent AMP-binding enzyme family.</text>
</comment>
<organism evidence="12 13">
    <name type="scientific">Rhizoctonia solani</name>
    <dbReference type="NCBI Taxonomy" id="456999"/>
    <lineage>
        <taxon>Eukaryota</taxon>
        <taxon>Fungi</taxon>
        <taxon>Dikarya</taxon>
        <taxon>Basidiomycota</taxon>
        <taxon>Agaricomycotina</taxon>
        <taxon>Agaricomycetes</taxon>
        <taxon>Cantharellales</taxon>
        <taxon>Ceratobasidiaceae</taxon>
        <taxon>Rhizoctonia</taxon>
    </lineage>
</organism>
<proteinExistence type="inferred from homology"/>
<protein>
    <submittedName>
        <fullName evidence="12">Ligase</fullName>
    </submittedName>
</protein>
<dbReference type="PROSITE" id="PS00455">
    <property type="entry name" value="AMP_BINDING"/>
    <property type="match status" value="1"/>
</dbReference>
<evidence type="ECO:0000256" key="8">
    <source>
        <dbReference type="ARBA" id="ARBA00024855"/>
    </source>
</evidence>
<keyword evidence="6" id="KW-0547">Nucleotide-binding</keyword>
<reference evidence="12" key="1">
    <citation type="submission" date="2020-09" db="EMBL/GenBank/DDBJ databases">
        <title>Comparative genome analyses of four rice-infecting Rhizoctonia solani isolates reveal extensive enrichment of homogalacturonan modification genes.</title>
        <authorList>
            <person name="Lee D.-Y."/>
            <person name="Jeon J."/>
            <person name="Kim K.-T."/>
            <person name="Cheong K."/>
            <person name="Song H."/>
            <person name="Choi G."/>
            <person name="Ko J."/>
            <person name="Opiyo S.O."/>
            <person name="Zuo S."/>
            <person name="Madhav S."/>
            <person name="Lee Y.-H."/>
            <person name="Wang G.-L."/>
        </authorList>
    </citation>
    <scope>NUCLEOTIDE SEQUENCE</scope>
    <source>
        <strain evidence="12">AG1-IA YN-7</strain>
    </source>
</reference>
<dbReference type="Pfam" id="PF00501">
    <property type="entry name" value="AMP-binding"/>
    <property type="match status" value="1"/>
</dbReference>
<evidence type="ECO:0000256" key="5">
    <source>
        <dbReference type="ARBA" id="ARBA00022704"/>
    </source>
</evidence>
<dbReference type="InterPro" id="IPR042099">
    <property type="entry name" value="ANL_N_sf"/>
</dbReference>
<dbReference type="InterPro" id="IPR019508">
    <property type="entry name" value="Prot_inh_I48_clitocypin"/>
</dbReference>
<evidence type="ECO:0000259" key="11">
    <source>
        <dbReference type="Pfam" id="PF13193"/>
    </source>
</evidence>